<name>A0ABT2R6J3_9ENTR</name>
<comment type="caution">
    <text evidence="2">The sequence shown here is derived from an EMBL/GenBank/DDBJ whole genome shotgun (WGS) entry which is preliminary data.</text>
</comment>
<dbReference type="RefSeq" id="WP_262660796.1">
    <property type="nucleotide sequence ID" value="NZ_JAMHKS010000060.1"/>
</dbReference>
<dbReference type="Proteomes" id="UP001062027">
    <property type="component" value="Unassembled WGS sequence"/>
</dbReference>
<gene>
    <name evidence="2" type="ORF">M8318_01870</name>
</gene>
<accession>A0ABT2R6J3</accession>
<reference evidence="2" key="1">
    <citation type="submission" date="2022-05" db="EMBL/GenBank/DDBJ databases">
        <title>Description of a novel species of Leclercia; Leclercia tamurae and the Proposal for a Novel Genus Silvania gen. nov. Containing Two Novel Species Silvania hatchlandensis sp. nov. and Silvania confinis sp. nov. Isolated from the Rhizosphere of Oak.</title>
        <authorList>
            <person name="Maddock D.W."/>
            <person name="Brady C.L."/>
            <person name="Denman S."/>
            <person name="Arnold D."/>
        </authorList>
    </citation>
    <scope>NUCLEOTIDE SEQUENCE</scope>
    <source>
        <strain evidence="2">H6S3</strain>
    </source>
</reference>
<keyword evidence="1" id="KW-0812">Transmembrane</keyword>
<feature type="transmembrane region" description="Helical" evidence="1">
    <location>
        <begin position="7"/>
        <end position="28"/>
    </location>
</feature>
<keyword evidence="1" id="KW-0472">Membrane</keyword>
<proteinExistence type="predicted"/>
<sequence>MTPAKQAGLWLMQFLSFLLIFSGFYLLLPEVYLFKRFSERFGFITEQAWNDLFMLSVLTASVIINTLLIFTFAKMRERYRI</sequence>
<dbReference type="EMBL" id="JAMHKS010000060">
    <property type="protein sequence ID" value="MCU6676416.1"/>
    <property type="molecule type" value="Genomic_DNA"/>
</dbReference>
<evidence type="ECO:0000313" key="2">
    <source>
        <dbReference type="EMBL" id="MCU6676416.1"/>
    </source>
</evidence>
<evidence type="ECO:0000313" key="3">
    <source>
        <dbReference type="Proteomes" id="UP001062027"/>
    </source>
</evidence>
<keyword evidence="3" id="KW-1185">Reference proteome</keyword>
<organism evidence="2 3">
    <name type="scientific">Leclercia tamurae</name>
    <dbReference type="NCBI Taxonomy" id="2926467"/>
    <lineage>
        <taxon>Bacteria</taxon>
        <taxon>Pseudomonadati</taxon>
        <taxon>Pseudomonadota</taxon>
        <taxon>Gammaproteobacteria</taxon>
        <taxon>Enterobacterales</taxon>
        <taxon>Enterobacteriaceae</taxon>
        <taxon>Leclercia</taxon>
    </lineage>
</organism>
<evidence type="ECO:0000256" key="1">
    <source>
        <dbReference type="SAM" id="Phobius"/>
    </source>
</evidence>
<keyword evidence="1" id="KW-1133">Transmembrane helix</keyword>
<protein>
    <submittedName>
        <fullName evidence="2">Uncharacterized protein</fullName>
    </submittedName>
</protein>
<feature type="transmembrane region" description="Helical" evidence="1">
    <location>
        <begin position="48"/>
        <end position="73"/>
    </location>
</feature>